<dbReference type="PANTHER" id="PTHR37162:SF1">
    <property type="entry name" value="BED-TYPE DOMAIN-CONTAINING PROTEIN"/>
    <property type="match status" value="1"/>
</dbReference>
<dbReference type="Proteomes" id="UP001162156">
    <property type="component" value="Unassembled WGS sequence"/>
</dbReference>
<sequence>MTNLNILLVHESTDISTTKTACIVVRYFDEELGKITTSLWEYIPTIQERVDMENQGTAEHLYQLLIDTFLRNKISLSNIIGFASDGCNMMMGQHNSVASRFRISCPGIIIFKCICHSLHICSSLACKCLPRTCEDLARNIYTFF</sequence>
<protein>
    <recommendedName>
        <fullName evidence="3">DUF4371 domain-containing protein</fullName>
    </recommendedName>
</protein>
<dbReference type="EMBL" id="JANEYF010003827">
    <property type="protein sequence ID" value="KAJ8933660.1"/>
    <property type="molecule type" value="Genomic_DNA"/>
</dbReference>
<evidence type="ECO:0000313" key="1">
    <source>
        <dbReference type="EMBL" id="KAJ8933660.1"/>
    </source>
</evidence>
<name>A0AAV8X4H7_9CUCU</name>
<dbReference type="AlphaFoldDB" id="A0AAV8X4H7"/>
<evidence type="ECO:0008006" key="3">
    <source>
        <dbReference type="Google" id="ProtNLM"/>
    </source>
</evidence>
<dbReference type="PANTHER" id="PTHR37162">
    <property type="entry name" value="HAT FAMILY DIMERISATION DOMAINCONTAINING PROTEIN-RELATED"/>
    <property type="match status" value="1"/>
</dbReference>
<gene>
    <name evidence="1" type="ORF">NQ314_013872</name>
</gene>
<comment type="caution">
    <text evidence="1">The sequence shown here is derived from an EMBL/GenBank/DDBJ whole genome shotgun (WGS) entry which is preliminary data.</text>
</comment>
<reference evidence="1" key="1">
    <citation type="journal article" date="2023" name="Insect Mol. Biol.">
        <title>Genome sequencing provides insights into the evolution of gene families encoding plant cell wall-degrading enzymes in longhorned beetles.</title>
        <authorList>
            <person name="Shin N.R."/>
            <person name="Okamura Y."/>
            <person name="Kirsch R."/>
            <person name="Pauchet Y."/>
        </authorList>
    </citation>
    <scope>NUCLEOTIDE SEQUENCE</scope>
    <source>
        <strain evidence="1">RBIC_L_NR</strain>
    </source>
</reference>
<proteinExistence type="predicted"/>
<organism evidence="1 2">
    <name type="scientific">Rhamnusium bicolor</name>
    <dbReference type="NCBI Taxonomy" id="1586634"/>
    <lineage>
        <taxon>Eukaryota</taxon>
        <taxon>Metazoa</taxon>
        <taxon>Ecdysozoa</taxon>
        <taxon>Arthropoda</taxon>
        <taxon>Hexapoda</taxon>
        <taxon>Insecta</taxon>
        <taxon>Pterygota</taxon>
        <taxon>Neoptera</taxon>
        <taxon>Endopterygota</taxon>
        <taxon>Coleoptera</taxon>
        <taxon>Polyphaga</taxon>
        <taxon>Cucujiformia</taxon>
        <taxon>Chrysomeloidea</taxon>
        <taxon>Cerambycidae</taxon>
        <taxon>Lepturinae</taxon>
        <taxon>Rhagiini</taxon>
        <taxon>Rhamnusium</taxon>
    </lineage>
</organism>
<keyword evidence="2" id="KW-1185">Reference proteome</keyword>
<evidence type="ECO:0000313" key="2">
    <source>
        <dbReference type="Proteomes" id="UP001162156"/>
    </source>
</evidence>
<accession>A0AAV8X4H7</accession>